<name>A0A919BC56_STRFL</name>
<evidence type="ECO:0000313" key="3">
    <source>
        <dbReference type="Proteomes" id="UP000632849"/>
    </source>
</evidence>
<keyword evidence="1" id="KW-1133">Transmembrane helix</keyword>
<feature type="transmembrane region" description="Helical" evidence="1">
    <location>
        <begin position="91"/>
        <end position="111"/>
    </location>
</feature>
<feature type="transmembrane region" description="Helical" evidence="1">
    <location>
        <begin position="33"/>
        <end position="52"/>
    </location>
</feature>
<dbReference type="EMBL" id="BNBE01000001">
    <property type="protein sequence ID" value="GHF78307.1"/>
    <property type="molecule type" value="Genomic_DNA"/>
</dbReference>
<keyword evidence="3" id="KW-1185">Reference proteome</keyword>
<keyword evidence="1" id="KW-0472">Membrane</keyword>
<gene>
    <name evidence="2" type="ORF">GCM10017667_02090</name>
</gene>
<comment type="caution">
    <text evidence="2">The sequence shown here is derived from an EMBL/GenBank/DDBJ whole genome shotgun (WGS) entry which is preliminary data.</text>
</comment>
<feature type="transmembrane region" description="Helical" evidence="1">
    <location>
        <begin position="203"/>
        <end position="228"/>
    </location>
</feature>
<feature type="transmembrane region" description="Helical" evidence="1">
    <location>
        <begin position="353"/>
        <end position="378"/>
    </location>
</feature>
<evidence type="ECO:0000256" key="1">
    <source>
        <dbReference type="SAM" id="Phobius"/>
    </source>
</evidence>
<sequence>MTATVTAPGAGRGTLSSATWVVTGLTLRQTWRGAVVVIALAALMSAVAVGAYRTAVASPSDAAALAALAENPAIRTLFGEPVALHDAGGFAVWRTGTVLSVLLAVWGLLAATRITRGEEDAGRWDVLLAGRVPVRKVVTRHLATLVAWTLLAGVAAFTGLVVAGATAHGAMAHAAGLALCGVFSASVGVLTSQVFAARSAASGAAVAVLGVGLLLKMVGDGIAALEWLRWFTPFGMAALARPYDGDHMGPLAVLGAVCVLPAVAALAAAGRRDVRGGLLPSPSGRAPRTVLLGSPQAFAVRRLLRPLAAWSVGIGTYFLLIGVLAVSMTAFLAGNPRFVELAEQSGFGGLASVEGYVAALFALLAVPVGAFAAVRLAGLAQDETSRRLTLLLAQPISRVRVLAAEVTASAGGAVVLTTVAGLATWAGTVTVGAGLGLLDALSGAWNVLPVVFLCLGSGALALAWAPRAVGFVGCVPAAGGFLLNVFADSWGWPTWVGQVSPFAHLAAVPGAPVGWFAAMMMTAVGVLAMVVGAAGYQQRDLRV</sequence>
<reference evidence="2" key="2">
    <citation type="submission" date="2020-09" db="EMBL/GenBank/DDBJ databases">
        <authorList>
            <person name="Sun Q."/>
            <person name="Ohkuma M."/>
        </authorList>
    </citation>
    <scope>NUCLEOTIDE SEQUENCE</scope>
    <source>
        <strain evidence="2">JCM 4122</strain>
    </source>
</reference>
<keyword evidence="1" id="KW-0812">Transmembrane</keyword>
<organism evidence="2 3">
    <name type="scientific">Streptomyces filamentosus</name>
    <name type="common">Streptomyces roseosporus</name>
    <dbReference type="NCBI Taxonomy" id="67294"/>
    <lineage>
        <taxon>Bacteria</taxon>
        <taxon>Bacillati</taxon>
        <taxon>Actinomycetota</taxon>
        <taxon>Actinomycetes</taxon>
        <taxon>Kitasatosporales</taxon>
        <taxon>Streptomycetaceae</taxon>
        <taxon>Streptomyces</taxon>
    </lineage>
</organism>
<feature type="transmembrane region" description="Helical" evidence="1">
    <location>
        <begin position="513"/>
        <end position="536"/>
    </location>
</feature>
<reference evidence="2" key="1">
    <citation type="journal article" date="2014" name="Int. J. Syst. Evol. Microbiol.">
        <title>Complete genome sequence of Corynebacterium casei LMG S-19264T (=DSM 44701T), isolated from a smear-ripened cheese.</title>
        <authorList>
            <consortium name="US DOE Joint Genome Institute (JGI-PGF)"/>
            <person name="Walter F."/>
            <person name="Albersmeier A."/>
            <person name="Kalinowski J."/>
            <person name="Ruckert C."/>
        </authorList>
    </citation>
    <scope>NUCLEOTIDE SEQUENCE</scope>
    <source>
        <strain evidence="2">JCM 4122</strain>
    </source>
</reference>
<feature type="transmembrane region" description="Helical" evidence="1">
    <location>
        <begin position="145"/>
        <end position="165"/>
    </location>
</feature>
<feature type="transmembrane region" description="Helical" evidence="1">
    <location>
        <begin position="248"/>
        <end position="269"/>
    </location>
</feature>
<dbReference type="RefSeq" id="WP_229915151.1">
    <property type="nucleotide sequence ID" value="NZ_BNBE01000001.1"/>
</dbReference>
<dbReference type="Proteomes" id="UP000632849">
    <property type="component" value="Unassembled WGS sequence"/>
</dbReference>
<protein>
    <recommendedName>
        <fullName evidence="4">Polyketide antibiotic transporter</fullName>
    </recommendedName>
</protein>
<feature type="transmembrane region" description="Helical" evidence="1">
    <location>
        <begin position="171"/>
        <end position="191"/>
    </location>
</feature>
<feature type="transmembrane region" description="Helical" evidence="1">
    <location>
        <begin position="471"/>
        <end position="493"/>
    </location>
</feature>
<dbReference type="AlphaFoldDB" id="A0A919BC56"/>
<proteinExistence type="predicted"/>
<feature type="transmembrane region" description="Helical" evidence="1">
    <location>
        <begin position="443"/>
        <end position="464"/>
    </location>
</feature>
<feature type="transmembrane region" description="Helical" evidence="1">
    <location>
        <begin position="307"/>
        <end position="333"/>
    </location>
</feature>
<accession>A0A919BC56</accession>
<feature type="transmembrane region" description="Helical" evidence="1">
    <location>
        <begin position="399"/>
        <end position="423"/>
    </location>
</feature>
<evidence type="ECO:0000313" key="2">
    <source>
        <dbReference type="EMBL" id="GHF78307.1"/>
    </source>
</evidence>
<evidence type="ECO:0008006" key="4">
    <source>
        <dbReference type="Google" id="ProtNLM"/>
    </source>
</evidence>